<protein>
    <submittedName>
        <fullName evidence="1">Uncharacterized protein</fullName>
    </submittedName>
</protein>
<evidence type="ECO:0000313" key="2">
    <source>
        <dbReference type="Proteomes" id="UP000308197"/>
    </source>
</evidence>
<reference evidence="1 2" key="1">
    <citation type="journal article" date="2019" name="Nat. Ecol. Evol.">
        <title>Megaphylogeny resolves global patterns of mushroom evolution.</title>
        <authorList>
            <person name="Varga T."/>
            <person name="Krizsan K."/>
            <person name="Foldi C."/>
            <person name="Dima B."/>
            <person name="Sanchez-Garcia M."/>
            <person name="Sanchez-Ramirez S."/>
            <person name="Szollosi G.J."/>
            <person name="Szarkandi J.G."/>
            <person name="Papp V."/>
            <person name="Albert L."/>
            <person name="Andreopoulos W."/>
            <person name="Angelini C."/>
            <person name="Antonin V."/>
            <person name="Barry K.W."/>
            <person name="Bougher N.L."/>
            <person name="Buchanan P."/>
            <person name="Buyck B."/>
            <person name="Bense V."/>
            <person name="Catcheside P."/>
            <person name="Chovatia M."/>
            <person name="Cooper J."/>
            <person name="Damon W."/>
            <person name="Desjardin D."/>
            <person name="Finy P."/>
            <person name="Geml J."/>
            <person name="Haridas S."/>
            <person name="Hughes K."/>
            <person name="Justo A."/>
            <person name="Karasinski D."/>
            <person name="Kautmanova I."/>
            <person name="Kiss B."/>
            <person name="Kocsube S."/>
            <person name="Kotiranta H."/>
            <person name="LaButti K.M."/>
            <person name="Lechner B.E."/>
            <person name="Liimatainen K."/>
            <person name="Lipzen A."/>
            <person name="Lukacs Z."/>
            <person name="Mihaltcheva S."/>
            <person name="Morgado L.N."/>
            <person name="Niskanen T."/>
            <person name="Noordeloos M.E."/>
            <person name="Ohm R.A."/>
            <person name="Ortiz-Santana B."/>
            <person name="Ovrebo C."/>
            <person name="Racz N."/>
            <person name="Riley R."/>
            <person name="Savchenko A."/>
            <person name="Shiryaev A."/>
            <person name="Soop K."/>
            <person name="Spirin V."/>
            <person name="Szebenyi C."/>
            <person name="Tomsovsky M."/>
            <person name="Tulloss R.E."/>
            <person name="Uehling J."/>
            <person name="Grigoriev I.V."/>
            <person name="Vagvolgyi C."/>
            <person name="Papp T."/>
            <person name="Martin F.M."/>
            <person name="Miettinen O."/>
            <person name="Hibbett D.S."/>
            <person name="Nagy L.G."/>
        </authorList>
    </citation>
    <scope>NUCLEOTIDE SEQUENCE [LARGE SCALE GENOMIC DNA]</scope>
    <source>
        <strain evidence="1 2">HHB13444</strain>
    </source>
</reference>
<dbReference type="EMBL" id="ML211453">
    <property type="protein sequence ID" value="TFK82746.1"/>
    <property type="molecule type" value="Genomic_DNA"/>
</dbReference>
<name>A0A5C3NZ80_9APHY</name>
<proteinExistence type="predicted"/>
<dbReference type="AlphaFoldDB" id="A0A5C3NZ80"/>
<accession>A0A5C3NZ80</accession>
<evidence type="ECO:0000313" key="1">
    <source>
        <dbReference type="EMBL" id="TFK82746.1"/>
    </source>
</evidence>
<sequence length="312" mass="34503">MFPVSFPLHRVFPGLTQDVAIAIASYLDINALVDVRATSHAGDQLLAAEITHRSRRLLGPLLTDYEGFVKELHITGSIIAGQSALHILYPSHPRPPIIVISAPKASFFHILSYLVHCERFTPAFSTPRPTLAGTWVDLTRSGHQIRLVRSPSPSALEPIMTHWHTALFGYLRPGEFCVPYASLTTHRRALVNGRRLGEQGQVPDSIRNLREAWRADGWRIRLFPPSTSRARCTGVASAHCAAARRHFGDAHCLSGPTQSLVHRTAPALRYDAIAEWAVMWWRGGQVCNKACHAGAGEVAPGHRACLYIVMRK</sequence>
<organism evidence="1 2">
    <name type="scientific">Polyporus arcularius HHB13444</name>
    <dbReference type="NCBI Taxonomy" id="1314778"/>
    <lineage>
        <taxon>Eukaryota</taxon>
        <taxon>Fungi</taxon>
        <taxon>Dikarya</taxon>
        <taxon>Basidiomycota</taxon>
        <taxon>Agaricomycotina</taxon>
        <taxon>Agaricomycetes</taxon>
        <taxon>Polyporales</taxon>
        <taxon>Polyporaceae</taxon>
        <taxon>Polyporus</taxon>
    </lineage>
</organism>
<gene>
    <name evidence="1" type="ORF">K466DRAFT_603419</name>
</gene>
<dbReference type="InParanoid" id="A0A5C3NZ80"/>
<keyword evidence="2" id="KW-1185">Reference proteome</keyword>
<dbReference type="Proteomes" id="UP000308197">
    <property type="component" value="Unassembled WGS sequence"/>
</dbReference>